<feature type="compositionally biased region" description="Low complexity" evidence="9">
    <location>
        <begin position="426"/>
        <end position="439"/>
    </location>
</feature>
<accession>A0AAV7XLI4</accession>
<keyword evidence="3" id="KW-0813">Transport</keyword>
<feature type="transmembrane region" description="Helical" evidence="10">
    <location>
        <begin position="15"/>
        <end position="33"/>
    </location>
</feature>
<evidence type="ECO:0000256" key="7">
    <source>
        <dbReference type="ARBA" id="ARBA00022989"/>
    </source>
</evidence>
<keyword evidence="4 10" id="KW-0812">Transmembrane</keyword>
<feature type="domain" description="ABC transporter" evidence="11">
    <location>
        <begin position="40"/>
        <end position="278"/>
    </location>
</feature>
<comment type="similarity">
    <text evidence="2">Belongs to the ABC transporter superfamily. ABCG family. Eye pigment precursor importer (TC 3.A.1.204) subfamily.</text>
</comment>
<evidence type="ECO:0000256" key="1">
    <source>
        <dbReference type="ARBA" id="ARBA00004141"/>
    </source>
</evidence>
<feature type="region of interest" description="Disordered" evidence="9">
    <location>
        <begin position="426"/>
        <end position="445"/>
    </location>
</feature>
<dbReference type="InterPro" id="IPR003439">
    <property type="entry name" value="ABC_transporter-like_ATP-bd"/>
</dbReference>
<sequence length="445" mass="47034">MQRAATAALRRGARAYLPGVPGLSLSLLLLLYASEWERDRRQENSTSLPARPGRPPRQILRSVTGRLRPGRLTAILGPSGAGKTSCLSILAGQRAAGVSGRVLVNGAEAGADAYRQHCVLIAQELALLGALTTRETLRVAADLKMPGSKYSAEDRQAAVTRIAETLGLEGCLDTAVAHLSGGEKKRLSIGVELVTNPPIMLFDEPTSGLDSVSSVQVVTHLRLLALAGRTVAVVLHQPSSRLFQLFDDVLVMGTLGQAAGPGRSLYCGPADHAAAAFSAAGANNSSVAVVEVASGEHGLDVGLQRVNEGRLLVDLPDDEASETDPMLGADDKKAVVLEMERTPTSRPSASPLPARSAASYPVSFWVQFGVLFRRSLLISWRDMVGAGTGEVLPLACRPLLLLFAALMAAPHCSPRTWRGCGSRPTSWSPSSSASCTRTWATMRPR</sequence>
<dbReference type="InterPro" id="IPR027417">
    <property type="entry name" value="P-loop_NTPase"/>
</dbReference>
<dbReference type="GO" id="GO:0042626">
    <property type="term" value="F:ATPase-coupled transmembrane transporter activity"/>
    <property type="evidence" value="ECO:0007669"/>
    <property type="project" value="TreeGrafter"/>
</dbReference>
<dbReference type="Gene3D" id="3.40.50.300">
    <property type="entry name" value="P-loop containing nucleotide triphosphate hydrolases"/>
    <property type="match status" value="1"/>
</dbReference>
<evidence type="ECO:0000256" key="4">
    <source>
        <dbReference type="ARBA" id="ARBA00022692"/>
    </source>
</evidence>
<keyword evidence="6" id="KW-0067">ATP-binding</keyword>
<protein>
    <recommendedName>
        <fullName evidence="11">ABC transporter domain-containing protein</fullName>
    </recommendedName>
</protein>
<dbReference type="InterPro" id="IPR003593">
    <property type="entry name" value="AAA+_ATPase"/>
</dbReference>
<dbReference type="GO" id="GO:0016887">
    <property type="term" value="F:ATP hydrolysis activity"/>
    <property type="evidence" value="ECO:0007669"/>
    <property type="project" value="InterPro"/>
</dbReference>
<evidence type="ECO:0000256" key="8">
    <source>
        <dbReference type="ARBA" id="ARBA00023136"/>
    </source>
</evidence>
<evidence type="ECO:0000256" key="6">
    <source>
        <dbReference type="ARBA" id="ARBA00022840"/>
    </source>
</evidence>
<dbReference type="PANTHER" id="PTHR48041">
    <property type="entry name" value="ABC TRANSPORTER G FAMILY MEMBER 28"/>
    <property type="match status" value="1"/>
</dbReference>
<evidence type="ECO:0000313" key="12">
    <source>
        <dbReference type="EMBL" id="KAJ1527006.1"/>
    </source>
</evidence>
<dbReference type="AlphaFoldDB" id="A0AAV7XLI4"/>
<name>A0AAV7XLI4_9NEOP</name>
<evidence type="ECO:0000256" key="10">
    <source>
        <dbReference type="SAM" id="Phobius"/>
    </source>
</evidence>
<reference evidence="12" key="1">
    <citation type="submission" date="2022-12" db="EMBL/GenBank/DDBJ databases">
        <title>Chromosome-level genome assembly of the bean flower thrips Megalurothrips usitatus.</title>
        <authorList>
            <person name="Ma L."/>
            <person name="Liu Q."/>
            <person name="Li H."/>
            <person name="Cai W."/>
        </authorList>
    </citation>
    <scope>NUCLEOTIDE SEQUENCE</scope>
    <source>
        <strain evidence="12">Cailab_2022a</strain>
    </source>
</reference>
<dbReference type="SMART" id="SM00382">
    <property type="entry name" value="AAA"/>
    <property type="match status" value="1"/>
</dbReference>
<comment type="subcellular location">
    <subcellularLocation>
        <location evidence="1">Membrane</location>
        <topology evidence="1">Multi-pass membrane protein</topology>
    </subcellularLocation>
</comment>
<organism evidence="12 13">
    <name type="scientific">Megalurothrips usitatus</name>
    <name type="common">bean blossom thrips</name>
    <dbReference type="NCBI Taxonomy" id="439358"/>
    <lineage>
        <taxon>Eukaryota</taxon>
        <taxon>Metazoa</taxon>
        <taxon>Ecdysozoa</taxon>
        <taxon>Arthropoda</taxon>
        <taxon>Hexapoda</taxon>
        <taxon>Insecta</taxon>
        <taxon>Pterygota</taxon>
        <taxon>Neoptera</taxon>
        <taxon>Paraneoptera</taxon>
        <taxon>Thysanoptera</taxon>
        <taxon>Terebrantia</taxon>
        <taxon>Thripoidea</taxon>
        <taxon>Thripidae</taxon>
        <taxon>Megalurothrips</taxon>
    </lineage>
</organism>
<dbReference type="PROSITE" id="PS50893">
    <property type="entry name" value="ABC_TRANSPORTER_2"/>
    <property type="match status" value="1"/>
</dbReference>
<dbReference type="PANTHER" id="PTHR48041:SF118">
    <property type="entry name" value="ATP-BINDING CASSETTE TRANSPORTER (ABC TRANSPORTER) FAMILY G MEMBER 16"/>
    <property type="match status" value="1"/>
</dbReference>
<keyword evidence="5" id="KW-0547">Nucleotide-binding</keyword>
<dbReference type="EMBL" id="JAPTSV010000006">
    <property type="protein sequence ID" value="KAJ1527006.1"/>
    <property type="molecule type" value="Genomic_DNA"/>
</dbReference>
<evidence type="ECO:0000256" key="5">
    <source>
        <dbReference type="ARBA" id="ARBA00022741"/>
    </source>
</evidence>
<dbReference type="Proteomes" id="UP001075354">
    <property type="component" value="Chromosome 6"/>
</dbReference>
<evidence type="ECO:0000256" key="9">
    <source>
        <dbReference type="SAM" id="MobiDB-lite"/>
    </source>
</evidence>
<evidence type="ECO:0000256" key="3">
    <source>
        <dbReference type="ARBA" id="ARBA00022448"/>
    </source>
</evidence>
<keyword evidence="7 10" id="KW-1133">Transmembrane helix</keyword>
<dbReference type="Pfam" id="PF00005">
    <property type="entry name" value="ABC_tran"/>
    <property type="match status" value="1"/>
</dbReference>
<comment type="caution">
    <text evidence="12">The sequence shown here is derived from an EMBL/GenBank/DDBJ whole genome shotgun (WGS) entry which is preliminary data.</text>
</comment>
<evidence type="ECO:0000256" key="2">
    <source>
        <dbReference type="ARBA" id="ARBA00005814"/>
    </source>
</evidence>
<dbReference type="InterPro" id="IPR050352">
    <property type="entry name" value="ABCG_transporters"/>
</dbReference>
<dbReference type="GO" id="GO:0005886">
    <property type="term" value="C:plasma membrane"/>
    <property type="evidence" value="ECO:0007669"/>
    <property type="project" value="TreeGrafter"/>
</dbReference>
<keyword evidence="8 10" id="KW-0472">Membrane</keyword>
<evidence type="ECO:0000259" key="11">
    <source>
        <dbReference type="PROSITE" id="PS50893"/>
    </source>
</evidence>
<dbReference type="InterPro" id="IPR017871">
    <property type="entry name" value="ABC_transporter-like_CS"/>
</dbReference>
<dbReference type="PROSITE" id="PS00211">
    <property type="entry name" value="ABC_TRANSPORTER_1"/>
    <property type="match status" value="1"/>
</dbReference>
<proteinExistence type="inferred from homology"/>
<dbReference type="SUPFAM" id="SSF52540">
    <property type="entry name" value="P-loop containing nucleoside triphosphate hydrolases"/>
    <property type="match status" value="1"/>
</dbReference>
<evidence type="ECO:0000313" key="13">
    <source>
        <dbReference type="Proteomes" id="UP001075354"/>
    </source>
</evidence>
<dbReference type="GO" id="GO:0005524">
    <property type="term" value="F:ATP binding"/>
    <property type="evidence" value="ECO:0007669"/>
    <property type="project" value="UniProtKB-KW"/>
</dbReference>
<gene>
    <name evidence="12" type="ORF">ONE63_008550</name>
</gene>
<keyword evidence="13" id="KW-1185">Reference proteome</keyword>